<keyword evidence="1" id="KW-0472">Membrane</keyword>
<name>A0A0F9K0G7_9ZZZZ</name>
<evidence type="ECO:0000256" key="1">
    <source>
        <dbReference type="SAM" id="Phobius"/>
    </source>
</evidence>
<dbReference type="EMBL" id="LAZR01008971">
    <property type="protein sequence ID" value="KKM75473.1"/>
    <property type="molecule type" value="Genomic_DNA"/>
</dbReference>
<gene>
    <name evidence="2" type="ORF">LCGC14_1389950</name>
</gene>
<sequence length="61" mass="6843">MMGKKLFQTLILLGICSIPFVAIWLEENYFPNLGLGLLALFIIALFASGPTMALFIIWRDP</sequence>
<keyword evidence="1" id="KW-1133">Transmembrane helix</keyword>
<reference evidence="2" key="1">
    <citation type="journal article" date="2015" name="Nature">
        <title>Complex archaea that bridge the gap between prokaryotes and eukaryotes.</title>
        <authorList>
            <person name="Spang A."/>
            <person name="Saw J.H."/>
            <person name="Jorgensen S.L."/>
            <person name="Zaremba-Niedzwiedzka K."/>
            <person name="Martijn J."/>
            <person name="Lind A.E."/>
            <person name="van Eijk R."/>
            <person name="Schleper C."/>
            <person name="Guy L."/>
            <person name="Ettema T.J."/>
        </authorList>
    </citation>
    <scope>NUCLEOTIDE SEQUENCE</scope>
</reference>
<proteinExistence type="predicted"/>
<comment type="caution">
    <text evidence="2">The sequence shown here is derived from an EMBL/GenBank/DDBJ whole genome shotgun (WGS) entry which is preliminary data.</text>
</comment>
<feature type="transmembrane region" description="Helical" evidence="1">
    <location>
        <begin position="7"/>
        <end position="25"/>
    </location>
</feature>
<dbReference type="AlphaFoldDB" id="A0A0F9K0G7"/>
<protein>
    <submittedName>
        <fullName evidence="2">Uncharacterized protein</fullName>
    </submittedName>
</protein>
<accession>A0A0F9K0G7</accession>
<evidence type="ECO:0000313" key="2">
    <source>
        <dbReference type="EMBL" id="KKM75473.1"/>
    </source>
</evidence>
<feature type="transmembrane region" description="Helical" evidence="1">
    <location>
        <begin position="37"/>
        <end position="58"/>
    </location>
</feature>
<organism evidence="2">
    <name type="scientific">marine sediment metagenome</name>
    <dbReference type="NCBI Taxonomy" id="412755"/>
    <lineage>
        <taxon>unclassified sequences</taxon>
        <taxon>metagenomes</taxon>
        <taxon>ecological metagenomes</taxon>
    </lineage>
</organism>
<keyword evidence="1" id="KW-0812">Transmembrane</keyword>